<name>X0VJZ7_9ZZZZ</name>
<comment type="caution">
    <text evidence="1">The sequence shown here is derived from an EMBL/GenBank/DDBJ whole genome shotgun (WGS) entry which is preliminary data.</text>
</comment>
<feature type="non-terminal residue" evidence="1">
    <location>
        <position position="261"/>
    </location>
</feature>
<evidence type="ECO:0000313" key="1">
    <source>
        <dbReference type="EMBL" id="GAG18604.1"/>
    </source>
</evidence>
<protein>
    <submittedName>
        <fullName evidence="1">Uncharacterized protein</fullName>
    </submittedName>
</protein>
<gene>
    <name evidence="1" type="ORF">S01H1_50871</name>
</gene>
<dbReference type="AlphaFoldDB" id="X0VJZ7"/>
<accession>X0VJZ7</accession>
<feature type="non-terminal residue" evidence="1">
    <location>
        <position position="1"/>
    </location>
</feature>
<reference evidence="1" key="1">
    <citation type="journal article" date="2014" name="Front. Microbiol.">
        <title>High frequency of phylogenetically diverse reductive dehalogenase-homologous genes in deep subseafloor sedimentary metagenomes.</title>
        <authorList>
            <person name="Kawai M."/>
            <person name="Futagami T."/>
            <person name="Toyoda A."/>
            <person name="Takaki Y."/>
            <person name="Nishi S."/>
            <person name="Hori S."/>
            <person name="Arai W."/>
            <person name="Tsubouchi T."/>
            <person name="Morono Y."/>
            <person name="Uchiyama I."/>
            <person name="Ito T."/>
            <person name="Fujiyama A."/>
            <person name="Inagaki F."/>
            <person name="Takami H."/>
        </authorList>
    </citation>
    <scope>NUCLEOTIDE SEQUENCE</scope>
    <source>
        <strain evidence="1">Expedition CK06-06</strain>
    </source>
</reference>
<proteinExistence type="predicted"/>
<sequence>RAAELANHEDFRARAQGKDVYEIAEMLKADDSPLNRQLFKNRAEINTMRRAEKTGALGETGLDIGLEVASDPNIKQSRVNAEKNRFYTTEQDSIKKLQEAEKAAENMETMSMAMESGDRVASLSAAVASGLVNRGNPESSKKALAFIDYANTDEGKEAKIKFNIVTESLKRANASYGKHPEASLYAKEYQEHRDAISAAYSELFDTNNISDDTLTNLAFANDDADKRRIQIDYSKQERETQKKDLKFLMDLQDGVSDGYAK</sequence>
<organism evidence="1">
    <name type="scientific">marine sediment metagenome</name>
    <dbReference type="NCBI Taxonomy" id="412755"/>
    <lineage>
        <taxon>unclassified sequences</taxon>
        <taxon>metagenomes</taxon>
        <taxon>ecological metagenomes</taxon>
    </lineage>
</organism>
<dbReference type="EMBL" id="BARS01032799">
    <property type="protein sequence ID" value="GAG18604.1"/>
    <property type="molecule type" value="Genomic_DNA"/>
</dbReference>